<dbReference type="InterPro" id="IPR036942">
    <property type="entry name" value="Beta-barrel_TonB_sf"/>
</dbReference>
<dbReference type="STRING" id="1176587.A8C56_10285"/>
<evidence type="ECO:0000256" key="6">
    <source>
        <dbReference type="ARBA" id="ARBA00022729"/>
    </source>
</evidence>
<evidence type="ECO:0000256" key="11">
    <source>
        <dbReference type="ARBA" id="ARBA00023237"/>
    </source>
</evidence>
<evidence type="ECO:0000259" key="15">
    <source>
        <dbReference type="Pfam" id="PF00593"/>
    </source>
</evidence>
<evidence type="ECO:0000313" key="17">
    <source>
        <dbReference type="EMBL" id="ANH81319.1"/>
    </source>
</evidence>
<gene>
    <name evidence="17" type="ORF">A8C56_10285</name>
</gene>
<evidence type="ECO:0000259" key="16">
    <source>
        <dbReference type="Pfam" id="PF07715"/>
    </source>
</evidence>
<dbReference type="AlphaFoldDB" id="A0A1A9I2M5"/>
<keyword evidence="5 12" id="KW-0812">Transmembrane</keyword>
<keyword evidence="2 12" id="KW-0813">Transport</keyword>
<evidence type="ECO:0000256" key="4">
    <source>
        <dbReference type="ARBA" id="ARBA00022496"/>
    </source>
</evidence>
<proteinExistence type="inferred from homology"/>
<keyword evidence="9 13" id="KW-0798">TonB box</keyword>
<keyword evidence="8" id="KW-0406">Ion transport</keyword>
<evidence type="ECO:0000256" key="3">
    <source>
        <dbReference type="ARBA" id="ARBA00022452"/>
    </source>
</evidence>
<dbReference type="SUPFAM" id="SSF56935">
    <property type="entry name" value="Porins"/>
    <property type="match status" value="1"/>
</dbReference>
<evidence type="ECO:0000313" key="18">
    <source>
        <dbReference type="Proteomes" id="UP000077667"/>
    </source>
</evidence>
<dbReference type="InterPro" id="IPR039426">
    <property type="entry name" value="TonB-dep_rcpt-like"/>
</dbReference>
<dbReference type="Proteomes" id="UP000077667">
    <property type="component" value="Chromosome"/>
</dbReference>
<dbReference type="PANTHER" id="PTHR32552:SF89">
    <property type="entry name" value="CATECHOLATE SIDEROPHORE RECEPTOR FIU"/>
    <property type="match status" value="1"/>
</dbReference>
<keyword evidence="18" id="KW-1185">Reference proteome</keyword>
<keyword evidence="6 14" id="KW-0732">Signal</keyword>
<feature type="domain" description="TonB-dependent receptor plug" evidence="16">
    <location>
        <begin position="138"/>
        <end position="249"/>
    </location>
</feature>
<dbReference type="Pfam" id="PF00593">
    <property type="entry name" value="TonB_dep_Rec_b-barrel"/>
    <property type="match status" value="1"/>
</dbReference>
<dbReference type="Pfam" id="PF13620">
    <property type="entry name" value="CarboxypepD_reg"/>
    <property type="match status" value="1"/>
</dbReference>
<dbReference type="InterPro" id="IPR008969">
    <property type="entry name" value="CarboxyPept-like_regulatory"/>
</dbReference>
<dbReference type="PANTHER" id="PTHR32552">
    <property type="entry name" value="FERRICHROME IRON RECEPTOR-RELATED"/>
    <property type="match status" value="1"/>
</dbReference>
<feature type="chain" id="PRO_5008389767" evidence="14">
    <location>
        <begin position="30"/>
        <end position="906"/>
    </location>
</feature>
<feature type="signal peptide" evidence="14">
    <location>
        <begin position="1"/>
        <end position="29"/>
    </location>
</feature>
<dbReference type="Gene3D" id="2.60.40.1120">
    <property type="entry name" value="Carboxypeptidase-like, regulatory domain"/>
    <property type="match status" value="1"/>
</dbReference>
<reference evidence="17 18" key="1">
    <citation type="submission" date="2016-05" db="EMBL/GenBank/DDBJ databases">
        <title>Niabella ginsenosidivorans BS26 whole genome sequencing.</title>
        <authorList>
            <person name="Im W.T."/>
            <person name="Siddiqi M.Z."/>
        </authorList>
    </citation>
    <scope>NUCLEOTIDE SEQUENCE [LARGE SCALE GENOMIC DNA]</scope>
    <source>
        <strain evidence="17 18">BS26</strain>
    </source>
</reference>
<evidence type="ECO:0000256" key="2">
    <source>
        <dbReference type="ARBA" id="ARBA00022448"/>
    </source>
</evidence>
<dbReference type="Pfam" id="PF07715">
    <property type="entry name" value="Plug"/>
    <property type="match status" value="1"/>
</dbReference>
<keyword evidence="10 12" id="KW-0472">Membrane</keyword>
<accession>A0A1A9I2M5</accession>
<dbReference type="InterPro" id="IPR000531">
    <property type="entry name" value="Beta-barrel_TonB"/>
</dbReference>
<dbReference type="SUPFAM" id="SSF49464">
    <property type="entry name" value="Carboxypeptidase regulatory domain-like"/>
    <property type="match status" value="1"/>
</dbReference>
<feature type="domain" description="TonB-dependent receptor-like beta-barrel" evidence="15">
    <location>
        <begin position="378"/>
        <end position="862"/>
    </location>
</feature>
<evidence type="ECO:0000256" key="12">
    <source>
        <dbReference type="PROSITE-ProRule" id="PRU01360"/>
    </source>
</evidence>
<dbReference type="Gene3D" id="2.170.130.10">
    <property type="entry name" value="TonB-dependent receptor, plug domain"/>
    <property type="match status" value="1"/>
</dbReference>
<dbReference type="GO" id="GO:0015344">
    <property type="term" value="F:siderophore uptake transmembrane transporter activity"/>
    <property type="evidence" value="ECO:0007669"/>
    <property type="project" value="TreeGrafter"/>
</dbReference>
<dbReference type="OrthoDB" id="9782587at2"/>
<comment type="subcellular location">
    <subcellularLocation>
        <location evidence="1 12">Cell outer membrane</location>
        <topology evidence="1 12">Multi-pass membrane protein</topology>
    </subcellularLocation>
</comment>
<evidence type="ECO:0000256" key="14">
    <source>
        <dbReference type="SAM" id="SignalP"/>
    </source>
</evidence>
<comment type="similarity">
    <text evidence="12 13">Belongs to the TonB-dependent receptor family.</text>
</comment>
<organism evidence="17 18">
    <name type="scientific">Niabella ginsenosidivorans</name>
    <dbReference type="NCBI Taxonomy" id="1176587"/>
    <lineage>
        <taxon>Bacteria</taxon>
        <taxon>Pseudomonadati</taxon>
        <taxon>Bacteroidota</taxon>
        <taxon>Chitinophagia</taxon>
        <taxon>Chitinophagales</taxon>
        <taxon>Chitinophagaceae</taxon>
        <taxon>Niabella</taxon>
    </lineage>
</organism>
<protein>
    <submittedName>
        <fullName evidence="17">Cyclic nucleotide-binding protein</fullName>
    </submittedName>
</protein>
<dbReference type="PROSITE" id="PS52016">
    <property type="entry name" value="TONB_DEPENDENT_REC_3"/>
    <property type="match status" value="1"/>
</dbReference>
<dbReference type="InterPro" id="IPR037066">
    <property type="entry name" value="Plug_dom_sf"/>
</dbReference>
<evidence type="ECO:0000256" key="13">
    <source>
        <dbReference type="RuleBase" id="RU003357"/>
    </source>
</evidence>
<dbReference type="Gene3D" id="2.40.170.20">
    <property type="entry name" value="TonB-dependent receptor, beta-barrel domain"/>
    <property type="match status" value="1"/>
</dbReference>
<evidence type="ECO:0000256" key="7">
    <source>
        <dbReference type="ARBA" id="ARBA00023004"/>
    </source>
</evidence>
<dbReference type="GO" id="GO:0009279">
    <property type="term" value="C:cell outer membrane"/>
    <property type="evidence" value="ECO:0007669"/>
    <property type="project" value="UniProtKB-SubCell"/>
</dbReference>
<keyword evidence="4" id="KW-0410">Iron transport</keyword>
<name>A0A1A9I2M5_9BACT</name>
<evidence type="ECO:0000256" key="1">
    <source>
        <dbReference type="ARBA" id="ARBA00004571"/>
    </source>
</evidence>
<evidence type="ECO:0000256" key="8">
    <source>
        <dbReference type="ARBA" id="ARBA00023065"/>
    </source>
</evidence>
<evidence type="ECO:0000256" key="5">
    <source>
        <dbReference type="ARBA" id="ARBA00022692"/>
    </source>
</evidence>
<dbReference type="RefSeq" id="WP_067755405.1">
    <property type="nucleotide sequence ID" value="NZ_CP015772.1"/>
</dbReference>
<evidence type="ECO:0000256" key="9">
    <source>
        <dbReference type="ARBA" id="ARBA00023077"/>
    </source>
</evidence>
<keyword evidence="11 12" id="KW-0998">Cell outer membrane</keyword>
<sequence length="906" mass="99012">MIPSTIKTRQLLYLLLLAICCHIRVIGNAQNGSEITGKVTDENGMPIANASVLAKNKSTGQTDATQTDSSGIFTYHNLPAGASYSFVVSHVGFQTQTLSDYNMAANSGKSLLIQLRSTANDLKEVIVTGRAGAQNRTKLETSYSVTTIGYNALSLQAPTSVTEALKSVPGFWVESSGGEGSGNVRARGVPVDGYGSIQLLEDGIPVQHDPALGYLNVDQVFRLDETIQSIEVVRGGPSSVFYSNAPAGAVNYIPRAVGNKTEGIFKLGLGSDNFYRGDFWVGAPVGDGWKLSAGGFYRTGTGVRDPGFSGNHGGQFRVSIGKKWEKSSFDIDFKRLDDNVIFYLGIPMTRKSGKIVAVPGFDGNYGTIAGPETERVNMIQGDGSLYHFDNTVGTSVKRSQLTARFKTEIFDNWILKNTIRYDNTQTQRNGVYPNTLLTADSLLSSQSALLATVPGAQRLGLQYVSTGTTFDNTTQNGNGLVILGGIRGLTLPLTEIANDLHLSHVFVTGSSKHDFNFGYYYSHFDEDFSRYSSVALLDVQDNARLLNLVAMDASGKVLKTFTDNGIYRYGYEWADAHGEQTTNAVYVSDEWQITPAFRIDAGLRWENAQTKGVVEQTKSVDLGTFATSNILTGNGIFQSYNRGFNFTTWTVGANYQFSNNMGAFARYTSAARIPGLGSYVTNATAEPVTQTMQLGEIGYKYSSTVLSLYATGFWTRYNNVGFTNYVFNPDGNQTQENLYANTQTLGLELEGGYYPVKWFDISATATLQHGQYKGYVYTDNSGTLIDYNNNQLIRVPATSLRVIPGFNFFRDRLRLQTVVEYEGERYVDVANSVSLPGYTKIDVNAQVKLNDKISIFGVIDNLGNSLGLTEGNPRQGEFQSNDAGATSFIARPLVGRSFKIALRYKF</sequence>
<keyword evidence="7" id="KW-0408">Iron</keyword>
<dbReference type="EMBL" id="CP015772">
    <property type="protein sequence ID" value="ANH81319.1"/>
    <property type="molecule type" value="Genomic_DNA"/>
</dbReference>
<keyword evidence="3 12" id="KW-1134">Transmembrane beta strand</keyword>
<dbReference type="InterPro" id="IPR012910">
    <property type="entry name" value="Plug_dom"/>
</dbReference>
<dbReference type="KEGG" id="nia:A8C56_10285"/>
<evidence type="ECO:0000256" key="10">
    <source>
        <dbReference type="ARBA" id="ARBA00023136"/>
    </source>
</evidence>